<evidence type="ECO:0000313" key="3">
    <source>
        <dbReference type="Proteomes" id="UP000034681"/>
    </source>
</evidence>
<dbReference type="InterPro" id="IPR001173">
    <property type="entry name" value="Glyco_trans_2-like"/>
</dbReference>
<dbReference type="Pfam" id="PF00535">
    <property type="entry name" value="Glycos_transf_2"/>
    <property type="match status" value="1"/>
</dbReference>
<dbReference type="AlphaFoldDB" id="A0A0M2PYW5"/>
<dbReference type="STRING" id="317619.GCA_000332315_01044"/>
<dbReference type="EMBL" id="AJTX02000004">
    <property type="protein sequence ID" value="KKJ00273.1"/>
    <property type="molecule type" value="Genomic_DNA"/>
</dbReference>
<evidence type="ECO:0000259" key="1">
    <source>
        <dbReference type="Pfam" id="PF00535"/>
    </source>
</evidence>
<accession>A0A0M2PYW5</accession>
<dbReference type="Proteomes" id="UP000034681">
    <property type="component" value="Unassembled WGS sequence"/>
</dbReference>
<gene>
    <name evidence="2" type="ORF">PROH_11335</name>
</gene>
<dbReference type="Gene3D" id="3.90.550.10">
    <property type="entry name" value="Spore Coat Polysaccharide Biosynthesis Protein SpsA, Chain A"/>
    <property type="match status" value="1"/>
</dbReference>
<dbReference type="InterPro" id="IPR029044">
    <property type="entry name" value="Nucleotide-diphossugar_trans"/>
</dbReference>
<dbReference type="PANTHER" id="PTHR43630">
    <property type="entry name" value="POLY-BETA-1,6-N-ACETYL-D-GLUCOSAMINE SYNTHASE"/>
    <property type="match status" value="1"/>
</dbReference>
<comment type="caution">
    <text evidence="2">The sequence shown here is derived from an EMBL/GenBank/DDBJ whole genome shotgun (WGS) entry which is preliminary data.</text>
</comment>
<evidence type="ECO:0000313" key="2">
    <source>
        <dbReference type="EMBL" id="KKJ00273.1"/>
    </source>
</evidence>
<reference evidence="2" key="1">
    <citation type="submission" date="2012-04" db="EMBL/GenBank/DDBJ databases">
        <authorList>
            <person name="Borisov I.G."/>
            <person name="Ivanikova N.V."/>
            <person name="Pinevich A.V."/>
        </authorList>
    </citation>
    <scope>NUCLEOTIDE SEQUENCE [LARGE SCALE GENOMIC DNA]</scope>
    <source>
        <strain evidence="2">CALU 1027</strain>
    </source>
</reference>
<sequence length="75" mass="8705">MNLADITPLILTYNEEENIDRTLSKLTWASQILIIDSYSTDRTLEITQSYSKVRVLQRQFDSFADQCNFGLSQIK</sequence>
<name>A0A0M2PYW5_PROHO</name>
<organism evidence="2 3">
    <name type="scientific">Prochlorothrix hollandica PCC 9006 = CALU 1027</name>
    <dbReference type="NCBI Taxonomy" id="317619"/>
    <lineage>
        <taxon>Bacteria</taxon>
        <taxon>Bacillati</taxon>
        <taxon>Cyanobacteriota</taxon>
        <taxon>Cyanophyceae</taxon>
        <taxon>Prochlorotrichales</taxon>
        <taxon>Prochlorotrichaceae</taxon>
        <taxon>Prochlorothrix</taxon>
    </lineage>
</organism>
<proteinExistence type="predicted"/>
<feature type="domain" description="Glycosyltransferase 2-like" evidence="1">
    <location>
        <begin position="10"/>
        <end position="73"/>
    </location>
</feature>
<dbReference type="PANTHER" id="PTHR43630:SF2">
    <property type="entry name" value="GLYCOSYLTRANSFERASE"/>
    <property type="match status" value="1"/>
</dbReference>
<dbReference type="eggNOG" id="COG0463">
    <property type="taxonomic scope" value="Bacteria"/>
</dbReference>
<protein>
    <recommendedName>
        <fullName evidence="1">Glycosyltransferase 2-like domain-containing protein</fullName>
    </recommendedName>
</protein>
<dbReference type="SUPFAM" id="SSF53448">
    <property type="entry name" value="Nucleotide-diphospho-sugar transferases"/>
    <property type="match status" value="1"/>
</dbReference>
<keyword evidence="3" id="KW-1185">Reference proteome</keyword>
<dbReference type="OrthoDB" id="9815923at2"/>